<accession>A0A1W1D2Z2</accession>
<keyword evidence="4" id="KW-0812">Transmembrane</keyword>
<evidence type="ECO:0000259" key="5">
    <source>
        <dbReference type="PROSITE" id="PS50111"/>
    </source>
</evidence>
<keyword evidence="1" id="KW-0807">Transducer</keyword>
<organism evidence="7">
    <name type="scientific">hydrothermal vent metagenome</name>
    <dbReference type="NCBI Taxonomy" id="652676"/>
    <lineage>
        <taxon>unclassified sequences</taxon>
        <taxon>metagenomes</taxon>
        <taxon>ecological metagenomes</taxon>
    </lineage>
</organism>
<dbReference type="SUPFAM" id="SSF58104">
    <property type="entry name" value="Methyl-accepting chemotaxis protein (MCP) signaling domain"/>
    <property type="match status" value="1"/>
</dbReference>
<dbReference type="EMBL" id="FPHP01000008">
    <property type="protein sequence ID" value="SFV74880.1"/>
    <property type="molecule type" value="Genomic_DNA"/>
</dbReference>
<dbReference type="PROSITE" id="PS50111">
    <property type="entry name" value="CHEMOTAXIS_TRANSDUC_2"/>
    <property type="match status" value="1"/>
</dbReference>
<keyword evidence="4" id="KW-0472">Membrane</keyword>
<dbReference type="PANTHER" id="PTHR32089:SF112">
    <property type="entry name" value="LYSOZYME-LIKE PROTEIN-RELATED"/>
    <property type="match status" value="1"/>
</dbReference>
<proteinExistence type="inferred from homology"/>
<dbReference type="PROSITE" id="PS50885">
    <property type="entry name" value="HAMP"/>
    <property type="match status" value="1"/>
</dbReference>
<gene>
    <name evidence="7" type="ORF">MNB_SM-3-609</name>
</gene>
<sequence>MNIVKTMMDNFQYRMKFFIVALFVMAYAFFMMYNAVSEKNSAVDFAKLEMEGAKTLPALKDLLIETQKLRGFTTAYKAGEASRLPQVQRQTMVVKRKLQVLQQVLQNTNFKGILSHFTSLKDKLQNTINTALMLPKEKVFQEYSKVIAEELALIVKVGDMSNLILDSALDSRYLMDLVVNKLPLVIESTGKARIVGTSLLLQQKETKKEQIKLAVLVGTLKDNQVLAQSGLESAYLYNKSLKPIIDPVFQEFSQEVTSFDKKVERVSKNVCTTNPKLFFQNGTNVIEKAIALYDVTNTQLIKLLQTRIDKLQMQRDEILVVGIVFLLILIILFYAIYRSVADAVSSIVQQFHEISKSKDLTKDITVNVKDELLEITVAYNELRKNLNRTLSQIRVNADSVGLSVTQNTKISQQVQESVATQTHLIEKNDTIIHNVENATQSASERSYSTSNILNESFESLNTMIQSLTNTISVIQDNSEKSFEMKEQISSVADQTVEIKNVLDIIKDIADQTNLLALNAAIEAARAGEHGRGFAVVADEVRKLAERTQKSLVEIDTTISVIVQGVTETQSSVEQSAQQAQEIIDKTQDVIALADDTKEKTIQSLTFSQDVVKETQTIHKELQNLLQNSKELSNEAKANNAVSQDLFTLSKNLDNVVCELNDEINQFRV</sequence>
<feature type="domain" description="Methyl-accepting transducer" evidence="5">
    <location>
        <begin position="396"/>
        <end position="632"/>
    </location>
</feature>
<dbReference type="AlphaFoldDB" id="A0A1W1D2Z2"/>
<keyword evidence="4" id="KW-1133">Transmembrane helix</keyword>
<evidence type="ECO:0000256" key="2">
    <source>
        <dbReference type="ARBA" id="ARBA00029447"/>
    </source>
</evidence>
<dbReference type="SMART" id="SM00283">
    <property type="entry name" value="MA"/>
    <property type="match status" value="1"/>
</dbReference>
<dbReference type="PANTHER" id="PTHR32089">
    <property type="entry name" value="METHYL-ACCEPTING CHEMOTAXIS PROTEIN MCPB"/>
    <property type="match status" value="1"/>
</dbReference>
<comment type="similarity">
    <text evidence="2">Belongs to the methyl-accepting chemotaxis (MCP) protein family.</text>
</comment>
<evidence type="ECO:0000256" key="3">
    <source>
        <dbReference type="SAM" id="Coils"/>
    </source>
</evidence>
<reference evidence="7" key="1">
    <citation type="submission" date="2016-10" db="EMBL/GenBank/DDBJ databases">
        <authorList>
            <person name="de Groot N.N."/>
        </authorList>
    </citation>
    <scope>NUCLEOTIDE SEQUENCE</scope>
</reference>
<dbReference type="Gene3D" id="6.10.340.10">
    <property type="match status" value="1"/>
</dbReference>
<feature type="domain" description="HAMP" evidence="6">
    <location>
        <begin position="338"/>
        <end position="391"/>
    </location>
</feature>
<feature type="transmembrane region" description="Helical" evidence="4">
    <location>
        <begin position="17"/>
        <end position="36"/>
    </location>
</feature>
<name>A0A1W1D2Z2_9ZZZZ</name>
<evidence type="ECO:0000256" key="1">
    <source>
        <dbReference type="ARBA" id="ARBA00023224"/>
    </source>
</evidence>
<dbReference type="SMART" id="SM00304">
    <property type="entry name" value="HAMP"/>
    <property type="match status" value="1"/>
</dbReference>
<evidence type="ECO:0000256" key="4">
    <source>
        <dbReference type="SAM" id="Phobius"/>
    </source>
</evidence>
<dbReference type="Gene3D" id="1.10.287.950">
    <property type="entry name" value="Methyl-accepting chemotaxis protein"/>
    <property type="match status" value="1"/>
</dbReference>
<dbReference type="GO" id="GO:0016020">
    <property type="term" value="C:membrane"/>
    <property type="evidence" value="ECO:0007669"/>
    <property type="project" value="InterPro"/>
</dbReference>
<keyword evidence="3" id="KW-0175">Coiled coil</keyword>
<evidence type="ECO:0000313" key="7">
    <source>
        <dbReference type="EMBL" id="SFV74880.1"/>
    </source>
</evidence>
<protein>
    <submittedName>
        <fullName evidence="7">Methyl-accepting chemotaxis signal transduction protein</fullName>
    </submittedName>
</protein>
<evidence type="ECO:0000259" key="6">
    <source>
        <dbReference type="PROSITE" id="PS50885"/>
    </source>
</evidence>
<feature type="transmembrane region" description="Helical" evidence="4">
    <location>
        <begin position="318"/>
        <end position="337"/>
    </location>
</feature>
<dbReference type="InterPro" id="IPR004089">
    <property type="entry name" value="MCPsignal_dom"/>
</dbReference>
<feature type="coiled-coil region" evidence="3">
    <location>
        <begin position="611"/>
        <end position="641"/>
    </location>
</feature>
<dbReference type="Pfam" id="PF00672">
    <property type="entry name" value="HAMP"/>
    <property type="match status" value="1"/>
</dbReference>
<dbReference type="GO" id="GO:0007165">
    <property type="term" value="P:signal transduction"/>
    <property type="evidence" value="ECO:0007669"/>
    <property type="project" value="UniProtKB-KW"/>
</dbReference>
<dbReference type="Pfam" id="PF00015">
    <property type="entry name" value="MCPsignal"/>
    <property type="match status" value="1"/>
</dbReference>
<dbReference type="InterPro" id="IPR003660">
    <property type="entry name" value="HAMP_dom"/>
</dbReference>